<comment type="similarity">
    <text evidence="10">Belongs to the phosphofructokinase type A (PFKA) family. Mixed-substrate PFK group III subfamily.</text>
</comment>
<dbReference type="PIRSF" id="PIRSF000532">
    <property type="entry name" value="ATP_PFK_prok"/>
    <property type="match status" value="1"/>
</dbReference>
<feature type="binding site" description="in other chain" evidence="10">
    <location>
        <begin position="274"/>
        <end position="277"/>
    </location>
    <ligand>
        <name>substrate</name>
        <note>ligand shared between dimeric partners</note>
    </ligand>
</feature>
<dbReference type="InterPro" id="IPR022953">
    <property type="entry name" value="ATP_PFK"/>
</dbReference>
<comment type="caution">
    <text evidence="12">The sequence shown here is derived from an EMBL/GenBank/DDBJ whole genome shotgun (WGS) entry which is preliminary data.</text>
</comment>
<comment type="function">
    <text evidence="10">Catalyzes the phosphorylation of D-fructose 6-phosphate, the first committing step of glycolysis. Uses inorganic phosphate (PPi) as phosphoryl donor instead of ATP like common ATP-dependent phosphofructokinases (ATP-PFKs), which renders the reaction reversible, and can thus function both in glycolysis and gluconeogenesis. Consistently, PPi-PFK can replace the enzymes of both the forward (ATP-PFK) and reverse (fructose-bisphosphatase (FBPase)) reactions.</text>
</comment>
<comment type="catalytic activity">
    <reaction evidence="10">
        <text>beta-D-fructose 6-phosphate + diphosphate = beta-D-fructose 1,6-bisphosphate + phosphate + H(+)</text>
        <dbReference type="Rhea" id="RHEA:13613"/>
        <dbReference type="ChEBI" id="CHEBI:15378"/>
        <dbReference type="ChEBI" id="CHEBI:32966"/>
        <dbReference type="ChEBI" id="CHEBI:33019"/>
        <dbReference type="ChEBI" id="CHEBI:43474"/>
        <dbReference type="ChEBI" id="CHEBI:57634"/>
        <dbReference type="EC" id="2.7.1.90"/>
    </reaction>
</comment>
<dbReference type="GO" id="GO:0070095">
    <property type="term" value="F:fructose-6-phosphate binding"/>
    <property type="evidence" value="ECO:0007669"/>
    <property type="project" value="TreeGrafter"/>
</dbReference>
<dbReference type="GO" id="GO:0061621">
    <property type="term" value="P:canonical glycolysis"/>
    <property type="evidence" value="ECO:0007669"/>
    <property type="project" value="TreeGrafter"/>
</dbReference>
<evidence type="ECO:0000256" key="8">
    <source>
        <dbReference type="ARBA" id="ARBA00022842"/>
    </source>
</evidence>
<keyword evidence="4 10" id="KW-0963">Cytoplasm</keyword>
<dbReference type="FunFam" id="3.40.50.460:FF:000002">
    <property type="entry name" value="ATP-dependent 6-phosphofructokinase"/>
    <property type="match status" value="1"/>
</dbReference>
<evidence type="ECO:0000256" key="6">
    <source>
        <dbReference type="ARBA" id="ARBA00022723"/>
    </source>
</evidence>
<dbReference type="EC" id="2.7.1.90" evidence="10"/>
<keyword evidence="8 10" id="KW-0460">Magnesium</keyword>
<evidence type="ECO:0000256" key="9">
    <source>
        <dbReference type="ARBA" id="ARBA00023152"/>
    </source>
</evidence>
<keyword evidence="9 10" id="KW-0324">Glycolysis</keyword>
<dbReference type="HAMAP" id="MF_01976">
    <property type="entry name" value="Phosphofructokinase_III"/>
    <property type="match status" value="1"/>
</dbReference>
<evidence type="ECO:0000256" key="4">
    <source>
        <dbReference type="ARBA" id="ARBA00022490"/>
    </source>
</evidence>
<dbReference type="Pfam" id="PF00365">
    <property type="entry name" value="PFK"/>
    <property type="match status" value="1"/>
</dbReference>
<evidence type="ECO:0000256" key="5">
    <source>
        <dbReference type="ARBA" id="ARBA00022679"/>
    </source>
</evidence>
<dbReference type="GO" id="GO:0046872">
    <property type="term" value="F:metal ion binding"/>
    <property type="evidence" value="ECO:0007669"/>
    <property type="project" value="UniProtKB-KW"/>
</dbReference>
<dbReference type="InterPro" id="IPR000023">
    <property type="entry name" value="Phosphofructokinase_dom"/>
</dbReference>
<dbReference type="PRINTS" id="PR00476">
    <property type="entry name" value="PHFRCTKINASE"/>
</dbReference>
<evidence type="ECO:0000313" key="13">
    <source>
        <dbReference type="Proteomes" id="UP000182278"/>
    </source>
</evidence>
<evidence type="ECO:0000259" key="11">
    <source>
        <dbReference type="Pfam" id="PF00365"/>
    </source>
</evidence>
<dbReference type="EMBL" id="MNUO01000103">
    <property type="protein sequence ID" value="OIN96317.1"/>
    <property type="molecule type" value="Genomic_DNA"/>
</dbReference>
<dbReference type="AlphaFoldDB" id="A0A1J4SDI9"/>
<dbReference type="NCBIfam" id="NF002872">
    <property type="entry name" value="PRK03202.1"/>
    <property type="match status" value="1"/>
</dbReference>
<gene>
    <name evidence="10" type="primary">pfp</name>
    <name evidence="12" type="ORF">AUJ66_06645</name>
</gene>
<dbReference type="SUPFAM" id="SSF53784">
    <property type="entry name" value="Phosphofructokinase"/>
    <property type="match status" value="1"/>
</dbReference>
<dbReference type="Gene3D" id="3.40.50.450">
    <property type="match status" value="1"/>
</dbReference>
<feature type="binding site" description="in other chain" evidence="10">
    <location>
        <position position="221"/>
    </location>
    <ligand>
        <name>substrate</name>
        <note>ligand shared between dimeric partners</note>
    </ligand>
</feature>
<comment type="caution">
    <text evidence="10">Lacks conserved residue(s) required for the propagation of feature annotation.</text>
</comment>
<feature type="binding site" evidence="10">
    <location>
        <position position="10"/>
    </location>
    <ligand>
        <name>diphosphate</name>
        <dbReference type="ChEBI" id="CHEBI:33019"/>
    </ligand>
</feature>
<dbReference type="InterPro" id="IPR035966">
    <property type="entry name" value="PKF_sf"/>
</dbReference>
<dbReference type="GO" id="GO:0047334">
    <property type="term" value="F:diphosphate-fructose-6-phosphate 1-phosphotransferase activity"/>
    <property type="evidence" value="ECO:0007669"/>
    <property type="project" value="UniProtKB-EC"/>
</dbReference>
<evidence type="ECO:0000256" key="3">
    <source>
        <dbReference type="ARBA" id="ARBA00004679"/>
    </source>
</evidence>
<dbReference type="GO" id="GO:0005945">
    <property type="term" value="C:6-phosphofructokinase complex"/>
    <property type="evidence" value="ECO:0007669"/>
    <property type="project" value="TreeGrafter"/>
</dbReference>
<dbReference type="UniPathway" id="UPA00109">
    <property type="reaction ID" value="UER00182"/>
</dbReference>
<dbReference type="GO" id="GO:0042802">
    <property type="term" value="F:identical protein binding"/>
    <property type="evidence" value="ECO:0007669"/>
    <property type="project" value="TreeGrafter"/>
</dbReference>
<dbReference type="PANTHER" id="PTHR13697:SF52">
    <property type="entry name" value="ATP-DEPENDENT 6-PHOSPHOFRUCTOKINASE 3"/>
    <property type="match status" value="1"/>
</dbReference>
<comment type="subcellular location">
    <subcellularLocation>
        <location evidence="2 10">Cytoplasm</location>
    </subcellularLocation>
</comment>
<feature type="domain" description="Phosphofructokinase" evidence="11">
    <location>
        <begin position="2"/>
        <end position="300"/>
    </location>
</feature>
<name>A0A1J4SDI9_9BACT</name>
<reference evidence="12 13" key="1">
    <citation type="journal article" date="2016" name="Environ. Microbiol.">
        <title>Genomic resolution of a cold subsurface aquifer community provides metabolic insights for novel microbes adapted to high CO concentrations.</title>
        <authorList>
            <person name="Probst A.J."/>
            <person name="Castelle C.J."/>
            <person name="Singh A."/>
            <person name="Brown C.T."/>
            <person name="Anantharaman K."/>
            <person name="Sharon I."/>
            <person name="Hug L.A."/>
            <person name="Burstein D."/>
            <person name="Emerson J.B."/>
            <person name="Thomas B.C."/>
            <person name="Banfield J.F."/>
        </authorList>
    </citation>
    <scope>NUCLEOTIDE SEQUENCE [LARGE SCALE GENOMIC DNA]</scope>
    <source>
        <strain evidence="12">CG1_02_38_46</strain>
    </source>
</reference>
<evidence type="ECO:0000256" key="10">
    <source>
        <dbReference type="HAMAP-Rule" id="MF_01976"/>
    </source>
</evidence>
<dbReference type="STRING" id="1817893.AUJ66_06645"/>
<proteinExistence type="inferred from homology"/>
<dbReference type="GO" id="GO:0006002">
    <property type="term" value="P:fructose 6-phosphate metabolic process"/>
    <property type="evidence" value="ECO:0007669"/>
    <property type="project" value="InterPro"/>
</dbReference>
<keyword evidence="5 10" id="KW-0808">Transferase</keyword>
<dbReference type="Proteomes" id="UP000182278">
    <property type="component" value="Unassembled WGS sequence"/>
</dbReference>
<dbReference type="GO" id="GO:0003872">
    <property type="term" value="F:6-phosphofructokinase activity"/>
    <property type="evidence" value="ECO:0007669"/>
    <property type="project" value="UniProtKB-UniRule"/>
</dbReference>
<feature type="binding site" evidence="10">
    <location>
        <position position="162"/>
    </location>
    <ligand>
        <name>substrate</name>
        <note>ligand shared between dimeric partners</note>
    </ligand>
</feature>
<evidence type="ECO:0000256" key="1">
    <source>
        <dbReference type="ARBA" id="ARBA00001946"/>
    </source>
</evidence>
<dbReference type="GO" id="GO:0005524">
    <property type="term" value="F:ATP binding"/>
    <property type="evidence" value="ECO:0007669"/>
    <property type="project" value="InterPro"/>
</dbReference>
<comment type="subunit">
    <text evidence="10">Homodimer or homotetramer.</text>
</comment>
<evidence type="ECO:0000256" key="7">
    <source>
        <dbReference type="ARBA" id="ARBA00022777"/>
    </source>
</evidence>
<comment type="activity regulation">
    <text evidence="10">Non-allosteric.</text>
</comment>
<comment type="pathway">
    <text evidence="3 10">Carbohydrate degradation; glycolysis; D-glyceraldehyde 3-phosphate and glycerone phosphate from D-glucose: step 3/4.</text>
</comment>
<keyword evidence="6 10" id="KW-0479">Metal-binding</keyword>
<dbReference type="GO" id="GO:0048029">
    <property type="term" value="F:monosaccharide binding"/>
    <property type="evidence" value="ECO:0007669"/>
    <property type="project" value="TreeGrafter"/>
</dbReference>
<dbReference type="PANTHER" id="PTHR13697">
    <property type="entry name" value="PHOSPHOFRUCTOKINASE"/>
    <property type="match status" value="1"/>
</dbReference>
<evidence type="ECO:0000256" key="2">
    <source>
        <dbReference type="ARBA" id="ARBA00004496"/>
    </source>
</evidence>
<protein>
    <recommendedName>
        <fullName evidence="10">Pyrophosphate--fructose 6-phosphate 1-phosphotransferase</fullName>
        <ecNumber evidence="10">2.7.1.90</ecNumber>
    </recommendedName>
    <alternativeName>
        <fullName evidence="10">6-phosphofructokinase, pyrophosphate dependent</fullName>
    </alternativeName>
    <alternativeName>
        <fullName evidence="10">PPi-dependent phosphofructokinase</fullName>
        <shortName evidence="10">PPi-PFK</shortName>
    </alternativeName>
    <alternativeName>
        <fullName evidence="10">Pyrophosphate-dependent 6-phosphofructose-1-kinase</fullName>
    </alternativeName>
</protein>
<evidence type="ECO:0000313" key="12">
    <source>
        <dbReference type="EMBL" id="OIN96317.1"/>
    </source>
</evidence>
<feature type="binding site" evidence="10">
    <location>
        <position position="103"/>
    </location>
    <ligand>
        <name>Mg(2+)</name>
        <dbReference type="ChEBI" id="CHEBI:18420"/>
        <note>catalytic</note>
    </ligand>
</feature>
<dbReference type="PROSITE" id="PS00433">
    <property type="entry name" value="PHOSPHOFRUCTOKINASE"/>
    <property type="match status" value="1"/>
</dbReference>
<dbReference type="InterPro" id="IPR015912">
    <property type="entry name" value="Phosphofructokinase_CS"/>
</dbReference>
<feature type="site" description="Important for catalytic activity; stabilizes the transition state when the phosphoryl donor is PPi" evidence="10">
    <location>
        <position position="124"/>
    </location>
</feature>
<feature type="binding site" evidence="10">
    <location>
        <position position="268"/>
    </location>
    <ligand>
        <name>substrate</name>
        <note>ligand shared between dimeric partners</note>
    </ligand>
</feature>
<keyword evidence="7 10" id="KW-0418">Kinase</keyword>
<feature type="binding site" description="in other chain" evidence="10">
    <location>
        <begin position="169"/>
        <end position="171"/>
    </location>
    <ligand>
        <name>substrate</name>
        <note>ligand shared between dimeric partners</note>
    </ligand>
</feature>
<dbReference type="InterPro" id="IPR012003">
    <property type="entry name" value="ATP_PFK_prok-type"/>
</dbReference>
<feature type="binding site" description="in other chain" evidence="10">
    <location>
        <begin position="125"/>
        <end position="127"/>
    </location>
    <ligand>
        <name>substrate</name>
        <note>ligand shared between dimeric partners</note>
    </ligand>
</feature>
<dbReference type="Gene3D" id="3.40.50.460">
    <property type="entry name" value="Phosphofructokinase domain"/>
    <property type="match status" value="1"/>
</dbReference>
<feature type="site" description="Important for catalytic activity and substrate specificity; stabilizes the transition state when the phosphoryl donor is PPi; prevents ATP from binding by mimicking the alpha-phosphate group of ATP" evidence="10">
    <location>
        <position position="104"/>
    </location>
</feature>
<comment type="cofactor">
    <cofactor evidence="1 10">
        <name>Mg(2+)</name>
        <dbReference type="ChEBI" id="CHEBI:18420"/>
    </cofactor>
</comment>
<dbReference type="GO" id="GO:0016208">
    <property type="term" value="F:AMP binding"/>
    <property type="evidence" value="ECO:0007669"/>
    <property type="project" value="TreeGrafter"/>
</dbReference>
<feature type="active site" description="Proton acceptor" evidence="10">
    <location>
        <position position="127"/>
    </location>
</feature>
<sequence length="344" mass="37732">MKVGVLTGGGDCPGLNQSIRGIILRSLDYGIEVIGLKNGWAGLIKGLTMSLDLKTADEIISKGGTILGSSRTNPFKKEDEMVPKCMETFKNIGLDALIAIGGDDTLGVANKFYKKGLKIVGVPKTMDNDLSATDYTFGFDSAATIAIDAVERLRDTGKSHHRIMVLEVMGRHAGWVALFTGIAGGADWILIPEQKVNFDEMCTHLKKVWERKGYGIVVVSEGIEFSEEDEEDEEEQEKDAFGHIILKKRAVAVTLEKEIEKRTGIEARSSVIGHMQRGGSPTLFDRILSLRVGVKAVDLIKEGKFGMMACLKGNRIEAVPLEQAVAKLKTVDEEWWSFAKVFLK</sequence>
<accession>A0A1J4SDI9</accession>
<dbReference type="GO" id="GO:0030388">
    <property type="term" value="P:fructose 1,6-bisphosphate metabolic process"/>
    <property type="evidence" value="ECO:0007669"/>
    <property type="project" value="TreeGrafter"/>
</dbReference>
<dbReference type="InterPro" id="IPR012829">
    <property type="entry name" value="Phosphofructokinase_III"/>
</dbReference>
<organism evidence="12 13">
    <name type="scientific">Candidatus Desantisbacteria bacterium CG1_02_38_46</name>
    <dbReference type="NCBI Taxonomy" id="1817893"/>
    <lineage>
        <taxon>Bacteria</taxon>
        <taxon>Candidatus Desantisiibacteriota</taxon>
    </lineage>
</organism>